<comment type="caution">
    <text evidence="4">The sequence shown here is derived from an EMBL/GenBank/DDBJ whole genome shotgun (WGS) entry which is preliminary data.</text>
</comment>
<accession>A0A7W6S2S0</accession>
<evidence type="ECO:0000256" key="2">
    <source>
        <dbReference type="SAM" id="SignalP"/>
    </source>
</evidence>
<feature type="chain" id="PRO_5031294670" evidence="2">
    <location>
        <begin position="24"/>
        <end position="263"/>
    </location>
</feature>
<sequence length="263" mass="28248">MLGRVLCGTATTAALFLASPALAQETVPLVADDAYPPFSHVTDGTLAGVYPAILAAVFDRLEGYTVKTRAVPWSRALRTVETGEALGVYPPYASSGADRPYIDRYSEPIWVERVVLVCDRAQDTAGRTAWPDDFHGFRIGNNSGFRTPGDAFFAAVEAGDITLDEAPDAITNLRKLLAGRIDCYVNAALSIESGLVAMEASADERARIVEVLTVSENTAHIGYAADADAFPFKDDFADKVDTLLTEMKASGEIQAIVDGYFLK</sequence>
<dbReference type="PANTHER" id="PTHR35936:SF25">
    <property type="entry name" value="ABC TRANSPORTER SUBSTRATE-BINDING PROTEIN"/>
    <property type="match status" value="1"/>
</dbReference>
<evidence type="ECO:0000313" key="5">
    <source>
        <dbReference type="Proteomes" id="UP000555728"/>
    </source>
</evidence>
<reference evidence="4 5" key="1">
    <citation type="submission" date="2020-08" db="EMBL/GenBank/DDBJ databases">
        <title>Genome sequencing of Purple Non-Sulfur Bacteria from various extreme environments.</title>
        <authorList>
            <person name="Mayer M."/>
        </authorList>
    </citation>
    <scope>NUCLEOTIDE SEQUENCE [LARGE SCALE GENOMIC DNA]</scope>
    <source>
        <strain evidence="4 5">JA135</strain>
    </source>
</reference>
<feature type="signal peptide" evidence="2">
    <location>
        <begin position="1"/>
        <end position="23"/>
    </location>
</feature>
<evidence type="ECO:0000259" key="3">
    <source>
        <dbReference type="Pfam" id="PF00497"/>
    </source>
</evidence>
<dbReference type="EMBL" id="JACIGI010000028">
    <property type="protein sequence ID" value="MBB4287124.1"/>
    <property type="molecule type" value="Genomic_DNA"/>
</dbReference>
<dbReference type="InterPro" id="IPR001638">
    <property type="entry name" value="Solute-binding_3/MltF_N"/>
</dbReference>
<evidence type="ECO:0000256" key="1">
    <source>
        <dbReference type="ARBA" id="ARBA00022729"/>
    </source>
</evidence>
<evidence type="ECO:0000313" key="4">
    <source>
        <dbReference type="EMBL" id="MBB4287124.1"/>
    </source>
</evidence>
<dbReference type="SUPFAM" id="SSF53850">
    <property type="entry name" value="Periplasmic binding protein-like II"/>
    <property type="match status" value="1"/>
</dbReference>
<feature type="domain" description="Solute-binding protein family 3/N-terminal" evidence="3">
    <location>
        <begin position="31"/>
        <end position="262"/>
    </location>
</feature>
<name>A0A7W6S2S0_9PROT</name>
<keyword evidence="1 2" id="KW-0732">Signal</keyword>
<organism evidence="4 5">
    <name type="scientific">Roseospira goensis</name>
    <dbReference type="NCBI Taxonomy" id="391922"/>
    <lineage>
        <taxon>Bacteria</taxon>
        <taxon>Pseudomonadati</taxon>
        <taxon>Pseudomonadota</taxon>
        <taxon>Alphaproteobacteria</taxon>
        <taxon>Rhodospirillales</taxon>
        <taxon>Rhodospirillaceae</taxon>
        <taxon>Roseospira</taxon>
    </lineage>
</organism>
<gene>
    <name evidence="4" type="ORF">GGD88_002868</name>
</gene>
<dbReference type="PANTHER" id="PTHR35936">
    <property type="entry name" value="MEMBRANE-BOUND LYTIC MUREIN TRANSGLYCOSYLASE F"/>
    <property type="match status" value="1"/>
</dbReference>
<dbReference type="Pfam" id="PF00497">
    <property type="entry name" value="SBP_bac_3"/>
    <property type="match status" value="1"/>
</dbReference>
<keyword evidence="5" id="KW-1185">Reference proteome</keyword>
<dbReference type="RefSeq" id="WP_184436568.1">
    <property type="nucleotide sequence ID" value="NZ_JACIGI010000028.1"/>
</dbReference>
<proteinExistence type="predicted"/>
<dbReference type="AlphaFoldDB" id="A0A7W6S2S0"/>
<dbReference type="Proteomes" id="UP000555728">
    <property type="component" value="Unassembled WGS sequence"/>
</dbReference>
<protein>
    <submittedName>
        <fullName evidence="4">Polar amino acid transport system substrate-binding protein</fullName>
    </submittedName>
</protein>
<dbReference type="Gene3D" id="3.40.190.10">
    <property type="entry name" value="Periplasmic binding protein-like II"/>
    <property type="match status" value="2"/>
</dbReference>